<dbReference type="AlphaFoldDB" id="A0A8H6HUA7"/>
<gene>
    <name evidence="9" type="ORF">DFP72DRAFT_815306</name>
</gene>
<dbReference type="GO" id="GO:0043137">
    <property type="term" value="P:DNA replication, removal of RNA primer"/>
    <property type="evidence" value="ECO:0007669"/>
    <property type="project" value="TreeGrafter"/>
</dbReference>
<evidence type="ECO:0000256" key="3">
    <source>
        <dbReference type="ARBA" id="ARBA00012180"/>
    </source>
</evidence>
<comment type="catalytic activity">
    <reaction evidence="1">
        <text>Endonucleolytic cleavage to 5'-phosphomonoester.</text>
        <dbReference type="EC" id="3.1.26.4"/>
    </reaction>
</comment>
<evidence type="ECO:0000259" key="8">
    <source>
        <dbReference type="PROSITE" id="PS50879"/>
    </source>
</evidence>
<dbReference type="Pfam" id="PF00075">
    <property type="entry name" value="RNase_H"/>
    <property type="match status" value="1"/>
</dbReference>
<accession>A0A8H6HUA7</accession>
<dbReference type="EMBL" id="JACGCI010000044">
    <property type="protein sequence ID" value="KAF6752457.1"/>
    <property type="molecule type" value="Genomic_DNA"/>
</dbReference>
<feature type="domain" description="RNase H type-1" evidence="8">
    <location>
        <begin position="26"/>
        <end position="166"/>
    </location>
</feature>
<comment type="caution">
    <text evidence="9">The sequence shown here is derived from an EMBL/GenBank/DDBJ whole genome shotgun (WGS) entry which is preliminary data.</text>
</comment>
<keyword evidence="4" id="KW-0540">Nuclease</keyword>
<proteinExistence type="inferred from homology"/>
<sequence>MVIDAANSKIPLDGQIRRLYGDSTTRQGEVQVYVDGSCFNNGKPNAKAGAGVYFGTGNQNNTAARVPGKQTNQRGEIYAIFLVLKITDPHAALSIYYSDSEYTLKMLTERAPSNSSMGWKVEHGDLLADIAYLIKSRPGPVDFRKVKAHSGNAHNDAADVLAKTGA</sequence>
<dbReference type="PROSITE" id="PS50879">
    <property type="entry name" value="RNASE_H_1"/>
    <property type="match status" value="1"/>
</dbReference>
<dbReference type="Gene3D" id="3.30.420.10">
    <property type="entry name" value="Ribonuclease H-like superfamily/Ribonuclease H"/>
    <property type="match status" value="1"/>
</dbReference>
<dbReference type="EC" id="3.1.26.4" evidence="3"/>
<feature type="non-terminal residue" evidence="9">
    <location>
        <position position="166"/>
    </location>
</feature>
<keyword evidence="10" id="KW-1185">Reference proteome</keyword>
<dbReference type="GO" id="GO:0004523">
    <property type="term" value="F:RNA-DNA hybrid ribonuclease activity"/>
    <property type="evidence" value="ECO:0007669"/>
    <property type="project" value="UniProtKB-EC"/>
</dbReference>
<dbReference type="InterPro" id="IPR050092">
    <property type="entry name" value="RNase_H"/>
</dbReference>
<evidence type="ECO:0000313" key="9">
    <source>
        <dbReference type="EMBL" id="KAF6752457.1"/>
    </source>
</evidence>
<dbReference type="InterPro" id="IPR036397">
    <property type="entry name" value="RNaseH_sf"/>
</dbReference>
<evidence type="ECO:0000256" key="2">
    <source>
        <dbReference type="ARBA" id="ARBA00005300"/>
    </source>
</evidence>
<name>A0A8H6HUA7_9AGAR</name>
<dbReference type="InterPro" id="IPR012337">
    <property type="entry name" value="RNaseH-like_sf"/>
</dbReference>
<reference evidence="9 10" key="1">
    <citation type="submission" date="2020-07" db="EMBL/GenBank/DDBJ databases">
        <title>Comparative genomics of pyrophilous fungi reveals a link between fire events and developmental genes.</title>
        <authorList>
            <consortium name="DOE Joint Genome Institute"/>
            <person name="Steindorff A.S."/>
            <person name="Carver A."/>
            <person name="Calhoun S."/>
            <person name="Stillman K."/>
            <person name="Liu H."/>
            <person name="Lipzen A."/>
            <person name="Pangilinan J."/>
            <person name="Labutti K."/>
            <person name="Bruns T.D."/>
            <person name="Grigoriev I.V."/>
        </authorList>
    </citation>
    <scope>NUCLEOTIDE SEQUENCE [LARGE SCALE GENOMIC DNA]</scope>
    <source>
        <strain evidence="9 10">CBS 144469</strain>
    </source>
</reference>
<comment type="similarity">
    <text evidence="2">Belongs to the RNase H family.</text>
</comment>
<dbReference type="OrthoDB" id="2898134at2759"/>
<keyword evidence="5" id="KW-0479">Metal-binding</keyword>
<dbReference type="GO" id="GO:0003676">
    <property type="term" value="F:nucleic acid binding"/>
    <property type="evidence" value="ECO:0007669"/>
    <property type="project" value="InterPro"/>
</dbReference>
<dbReference type="SUPFAM" id="SSF53098">
    <property type="entry name" value="Ribonuclease H-like"/>
    <property type="match status" value="1"/>
</dbReference>
<keyword evidence="6" id="KW-0255">Endonuclease</keyword>
<dbReference type="GO" id="GO:0046872">
    <property type="term" value="F:metal ion binding"/>
    <property type="evidence" value="ECO:0007669"/>
    <property type="project" value="UniProtKB-KW"/>
</dbReference>
<evidence type="ECO:0000256" key="7">
    <source>
        <dbReference type="ARBA" id="ARBA00022801"/>
    </source>
</evidence>
<evidence type="ECO:0000256" key="5">
    <source>
        <dbReference type="ARBA" id="ARBA00022723"/>
    </source>
</evidence>
<evidence type="ECO:0000256" key="1">
    <source>
        <dbReference type="ARBA" id="ARBA00000077"/>
    </source>
</evidence>
<dbReference type="InterPro" id="IPR002156">
    <property type="entry name" value="RNaseH_domain"/>
</dbReference>
<keyword evidence="7" id="KW-0378">Hydrolase</keyword>
<dbReference type="CDD" id="cd09280">
    <property type="entry name" value="RNase_HI_eukaryote_like"/>
    <property type="match status" value="1"/>
</dbReference>
<dbReference type="PANTHER" id="PTHR10642:SF26">
    <property type="entry name" value="RIBONUCLEASE H1"/>
    <property type="match status" value="1"/>
</dbReference>
<evidence type="ECO:0000256" key="4">
    <source>
        <dbReference type="ARBA" id="ARBA00022722"/>
    </source>
</evidence>
<evidence type="ECO:0000313" key="10">
    <source>
        <dbReference type="Proteomes" id="UP000521943"/>
    </source>
</evidence>
<protein>
    <recommendedName>
        <fullName evidence="3">ribonuclease H</fullName>
        <ecNumber evidence="3">3.1.26.4</ecNumber>
    </recommendedName>
</protein>
<dbReference type="Proteomes" id="UP000521943">
    <property type="component" value="Unassembled WGS sequence"/>
</dbReference>
<dbReference type="PANTHER" id="PTHR10642">
    <property type="entry name" value="RIBONUCLEASE H1"/>
    <property type="match status" value="1"/>
</dbReference>
<evidence type="ECO:0000256" key="6">
    <source>
        <dbReference type="ARBA" id="ARBA00022759"/>
    </source>
</evidence>
<organism evidence="9 10">
    <name type="scientific">Ephemerocybe angulata</name>
    <dbReference type="NCBI Taxonomy" id="980116"/>
    <lineage>
        <taxon>Eukaryota</taxon>
        <taxon>Fungi</taxon>
        <taxon>Dikarya</taxon>
        <taxon>Basidiomycota</taxon>
        <taxon>Agaricomycotina</taxon>
        <taxon>Agaricomycetes</taxon>
        <taxon>Agaricomycetidae</taxon>
        <taxon>Agaricales</taxon>
        <taxon>Agaricineae</taxon>
        <taxon>Psathyrellaceae</taxon>
        <taxon>Ephemerocybe</taxon>
    </lineage>
</organism>